<evidence type="ECO:0000259" key="1">
    <source>
        <dbReference type="PROSITE" id="PS50943"/>
    </source>
</evidence>
<name>A0A2W5KS68_9GAMM</name>
<dbReference type="CDD" id="cd00093">
    <property type="entry name" value="HTH_XRE"/>
    <property type="match status" value="1"/>
</dbReference>
<evidence type="ECO:0000313" key="2">
    <source>
        <dbReference type="EMBL" id="PZQ18298.1"/>
    </source>
</evidence>
<reference evidence="2 3" key="1">
    <citation type="submission" date="2017-08" db="EMBL/GenBank/DDBJ databases">
        <title>Infants hospitalized years apart are colonized by the same room-sourced microbial strains.</title>
        <authorList>
            <person name="Brooks B."/>
            <person name="Olm M.R."/>
            <person name="Firek B.A."/>
            <person name="Baker R."/>
            <person name="Thomas B.C."/>
            <person name="Morowitz M.J."/>
            <person name="Banfield J.F."/>
        </authorList>
    </citation>
    <scope>NUCLEOTIDE SEQUENCE [LARGE SCALE GENOMIC DNA]</scope>
    <source>
        <strain evidence="2">S2_005_003_R2_42</strain>
    </source>
</reference>
<proteinExistence type="predicted"/>
<dbReference type="GO" id="GO:0003677">
    <property type="term" value="F:DNA binding"/>
    <property type="evidence" value="ECO:0007669"/>
    <property type="project" value="InterPro"/>
</dbReference>
<dbReference type="InterPro" id="IPR001387">
    <property type="entry name" value="Cro/C1-type_HTH"/>
</dbReference>
<dbReference type="EMBL" id="QFPO01000003">
    <property type="protein sequence ID" value="PZQ18298.1"/>
    <property type="molecule type" value="Genomic_DNA"/>
</dbReference>
<comment type="caution">
    <text evidence="2">The sequence shown here is derived from an EMBL/GenBank/DDBJ whole genome shotgun (WGS) entry which is preliminary data.</text>
</comment>
<protein>
    <submittedName>
        <fullName evidence="2">Transcriptional regulator</fullName>
    </submittedName>
</protein>
<dbReference type="InterPro" id="IPR010982">
    <property type="entry name" value="Lambda_DNA-bd_dom_sf"/>
</dbReference>
<dbReference type="AlphaFoldDB" id="A0A2W5KS68"/>
<gene>
    <name evidence="2" type="ORF">DI564_03010</name>
</gene>
<dbReference type="SUPFAM" id="SSF47413">
    <property type="entry name" value="lambda repressor-like DNA-binding domains"/>
    <property type="match status" value="1"/>
</dbReference>
<dbReference type="SMART" id="SM00530">
    <property type="entry name" value="HTH_XRE"/>
    <property type="match status" value="1"/>
</dbReference>
<feature type="domain" description="HTH cro/C1-type" evidence="1">
    <location>
        <begin position="8"/>
        <end position="63"/>
    </location>
</feature>
<dbReference type="Proteomes" id="UP000249046">
    <property type="component" value="Unassembled WGS sequence"/>
</dbReference>
<sequence length="125" mass="13682">MSTLYRRIREARARINLSQEALALDLGVSRSAVAQWERVDGTCPSVENLIALARRTGLAFEYLATGRGPKIYGDPIDVVAEDGDRYAMLTPQQSALIEWFDGLGKRQQAGLFDLVGIGKRGGTRG</sequence>
<dbReference type="Gene3D" id="1.10.260.40">
    <property type="entry name" value="lambda repressor-like DNA-binding domains"/>
    <property type="match status" value="1"/>
</dbReference>
<dbReference type="Pfam" id="PF01381">
    <property type="entry name" value="HTH_3"/>
    <property type="match status" value="1"/>
</dbReference>
<evidence type="ECO:0000313" key="3">
    <source>
        <dbReference type="Proteomes" id="UP000249046"/>
    </source>
</evidence>
<accession>A0A2W5KS68</accession>
<dbReference type="PROSITE" id="PS50943">
    <property type="entry name" value="HTH_CROC1"/>
    <property type="match status" value="1"/>
</dbReference>
<organism evidence="2 3">
    <name type="scientific">Rhodanobacter denitrificans</name>
    <dbReference type="NCBI Taxonomy" id="666685"/>
    <lineage>
        <taxon>Bacteria</taxon>
        <taxon>Pseudomonadati</taxon>
        <taxon>Pseudomonadota</taxon>
        <taxon>Gammaproteobacteria</taxon>
        <taxon>Lysobacterales</taxon>
        <taxon>Rhodanobacteraceae</taxon>
        <taxon>Rhodanobacter</taxon>
    </lineage>
</organism>